<evidence type="ECO:0000313" key="6">
    <source>
        <dbReference type="EMBL" id="MBS7526197.1"/>
    </source>
</evidence>
<keyword evidence="7" id="KW-1185">Reference proteome</keyword>
<dbReference type="InterPro" id="IPR050707">
    <property type="entry name" value="HTH_MetabolicPath_Reg"/>
</dbReference>
<dbReference type="PANTHER" id="PTHR30136:SF24">
    <property type="entry name" value="HTH-TYPE TRANSCRIPTIONAL REPRESSOR ALLR"/>
    <property type="match status" value="1"/>
</dbReference>
<dbReference type="SUPFAM" id="SSF55781">
    <property type="entry name" value="GAF domain-like"/>
    <property type="match status" value="1"/>
</dbReference>
<evidence type="ECO:0000256" key="3">
    <source>
        <dbReference type="ARBA" id="ARBA00023163"/>
    </source>
</evidence>
<dbReference type="SMART" id="SM00346">
    <property type="entry name" value="HTH_ICLR"/>
    <property type="match status" value="1"/>
</dbReference>
<evidence type="ECO:0000313" key="7">
    <source>
        <dbReference type="Proteomes" id="UP000746471"/>
    </source>
</evidence>
<dbReference type="RefSeq" id="WP_213235981.1">
    <property type="nucleotide sequence ID" value="NZ_JAHBCL010000008.1"/>
</dbReference>
<protein>
    <submittedName>
        <fullName evidence="6">IclR family transcriptional regulator</fullName>
    </submittedName>
</protein>
<reference evidence="6 7" key="1">
    <citation type="submission" date="2021-05" db="EMBL/GenBank/DDBJ databases">
        <title>Fusibacter ferrireducens sp. nov., an anaerobic, sulfur- and Fe-reducing bacterium isolated from the mangrove sediment.</title>
        <authorList>
            <person name="Qiu D."/>
        </authorList>
    </citation>
    <scope>NUCLEOTIDE SEQUENCE [LARGE SCALE GENOMIC DNA]</scope>
    <source>
        <strain evidence="6 7">DSM 12116</strain>
    </source>
</reference>
<evidence type="ECO:0000259" key="5">
    <source>
        <dbReference type="PROSITE" id="PS51078"/>
    </source>
</evidence>
<evidence type="ECO:0000256" key="2">
    <source>
        <dbReference type="ARBA" id="ARBA00023125"/>
    </source>
</evidence>
<feature type="domain" description="HTH iclR-type" evidence="4">
    <location>
        <begin position="8"/>
        <end position="70"/>
    </location>
</feature>
<evidence type="ECO:0000259" key="4">
    <source>
        <dbReference type="PROSITE" id="PS51077"/>
    </source>
</evidence>
<keyword evidence="2" id="KW-0238">DNA-binding</keyword>
<organism evidence="6 7">
    <name type="scientific">Fusibacter paucivorans</name>
    <dbReference type="NCBI Taxonomy" id="76009"/>
    <lineage>
        <taxon>Bacteria</taxon>
        <taxon>Bacillati</taxon>
        <taxon>Bacillota</taxon>
        <taxon>Clostridia</taxon>
        <taxon>Eubacteriales</taxon>
        <taxon>Eubacteriales Family XII. Incertae Sedis</taxon>
        <taxon>Fusibacter</taxon>
    </lineage>
</organism>
<dbReference type="InterPro" id="IPR014757">
    <property type="entry name" value="Tscrpt_reg_IclR_C"/>
</dbReference>
<name>A0ABS5PMS3_9FIRM</name>
<dbReference type="EMBL" id="JAHBCL010000008">
    <property type="protein sequence ID" value="MBS7526197.1"/>
    <property type="molecule type" value="Genomic_DNA"/>
</dbReference>
<feature type="domain" description="IclR-ED" evidence="5">
    <location>
        <begin position="71"/>
        <end position="253"/>
    </location>
</feature>
<sequence>MEKRQGTIQSVDRALSIIELLYEQDMELGVTEIAARSGLHKSTAFGLISTLDARGYITQNPQTGKYKLGLKFLEISSKIVDSIDERQIIRPYLEELSRKFGETVHYAVVDNDMVVYVDKVESPRSLVMKSYIGKRNPLHCTGVGKCMLAYMDDAVRDEIIERGLDKYTENTITDPTLLRRELDFIRRNGYSIDDEEIELGLRCVAAPILDLRGNLIGGISISGPEMRMSEDRVQALIEALKQTTKRVSKNVGKFLNVR</sequence>
<proteinExistence type="predicted"/>
<keyword evidence="1" id="KW-0805">Transcription regulation</keyword>
<dbReference type="PROSITE" id="PS51077">
    <property type="entry name" value="HTH_ICLR"/>
    <property type="match status" value="1"/>
</dbReference>
<dbReference type="Gene3D" id="3.30.450.40">
    <property type="match status" value="1"/>
</dbReference>
<dbReference type="Gene3D" id="1.10.10.10">
    <property type="entry name" value="Winged helix-like DNA-binding domain superfamily/Winged helix DNA-binding domain"/>
    <property type="match status" value="1"/>
</dbReference>
<dbReference type="Proteomes" id="UP000746471">
    <property type="component" value="Unassembled WGS sequence"/>
</dbReference>
<dbReference type="InterPro" id="IPR036390">
    <property type="entry name" value="WH_DNA-bd_sf"/>
</dbReference>
<dbReference type="Pfam" id="PF01614">
    <property type="entry name" value="IclR_C"/>
    <property type="match status" value="1"/>
</dbReference>
<keyword evidence="3" id="KW-0804">Transcription</keyword>
<dbReference type="InterPro" id="IPR005471">
    <property type="entry name" value="Tscrpt_reg_IclR_N"/>
</dbReference>
<dbReference type="InterPro" id="IPR036388">
    <property type="entry name" value="WH-like_DNA-bd_sf"/>
</dbReference>
<dbReference type="InterPro" id="IPR029016">
    <property type="entry name" value="GAF-like_dom_sf"/>
</dbReference>
<dbReference type="PROSITE" id="PS51078">
    <property type="entry name" value="ICLR_ED"/>
    <property type="match status" value="1"/>
</dbReference>
<evidence type="ECO:0000256" key="1">
    <source>
        <dbReference type="ARBA" id="ARBA00023015"/>
    </source>
</evidence>
<dbReference type="PANTHER" id="PTHR30136">
    <property type="entry name" value="HELIX-TURN-HELIX TRANSCRIPTIONAL REGULATOR, ICLR FAMILY"/>
    <property type="match status" value="1"/>
</dbReference>
<comment type="caution">
    <text evidence="6">The sequence shown here is derived from an EMBL/GenBank/DDBJ whole genome shotgun (WGS) entry which is preliminary data.</text>
</comment>
<dbReference type="Pfam" id="PF09339">
    <property type="entry name" value="HTH_IclR"/>
    <property type="match status" value="1"/>
</dbReference>
<accession>A0ABS5PMS3</accession>
<gene>
    <name evidence="6" type="ORF">KHM83_05875</name>
</gene>
<dbReference type="SUPFAM" id="SSF46785">
    <property type="entry name" value="Winged helix' DNA-binding domain"/>
    <property type="match status" value="1"/>
</dbReference>